<keyword evidence="1" id="KW-0732">Signal</keyword>
<name>A0A6G1KFF3_9PLEO</name>
<gene>
    <name evidence="2" type="ORF">K504DRAFT_466224</name>
</gene>
<evidence type="ECO:0000256" key="1">
    <source>
        <dbReference type="SAM" id="SignalP"/>
    </source>
</evidence>
<evidence type="ECO:0008006" key="4">
    <source>
        <dbReference type="Google" id="ProtNLM"/>
    </source>
</evidence>
<dbReference type="AlphaFoldDB" id="A0A6G1KFF3"/>
<protein>
    <recommendedName>
        <fullName evidence="4">Secreted protein</fullName>
    </recommendedName>
</protein>
<proteinExistence type="predicted"/>
<dbReference type="Proteomes" id="UP000799428">
    <property type="component" value="Unassembled WGS sequence"/>
</dbReference>
<dbReference type="PROSITE" id="PS51257">
    <property type="entry name" value="PROKAR_LIPOPROTEIN"/>
    <property type="match status" value="1"/>
</dbReference>
<sequence>MGLRQSSPVLFLAILSVSCRFWYNNSMHPRYFEIIALLDKAVSQLLLCPTPSDASVDTIRALMVYLQWMPCAPKSTSTESFVEPHSR</sequence>
<organism evidence="2 3">
    <name type="scientific">Pleomassaria siparia CBS 279.74</name>
    <dbReference type="NCBI Taxonomy" id="1314801"/>
    <lineage>
        <taxon>Eukaryota</taxon>
        <taxon>Fungi</taxon>
        <taxon>Dikarya</taxon>
        <taxon>Ascomycota</taxon>
        <taxon>Pezizomycotina</taxon>
        <taxon>Dothideomycetes</taxon>
        <taxon>Pleosporomycetidae</taxon>
        <taxon>Pleosporales</taxon>
        <taxon>Pleomassariaceae</taxon>
        <taxon>Pleomassaria</taxon>
    </lineage>
</organism>
<dbReference type="OrthoDB" id="4454541at2759"/>
<evidence type="ECO:0000313" key="2">
    <source>
        <dbReference type="EMBL" id="KAF2711202.1"/>
    </source>
</evidence>
<feature type="signal peptide" evidence="1">
    <location>
        <begin position="1"/>
        <end position="19"/>
    </location>
</feature>
<reference evidence="2" key="1">
    <citation type="journal article" date="2020" name="Stud. Mycol.">
        <title>101 Dothideomycetes genomes: a test case for predicting lifestyles and emergence of pathogens.</title>
        <authorList>
            <person name="Haridas S."/>
            <person name="Albert R."/>
            <person name="Binder M."/>
            <person name="Bloem J."/>
            <person name="Labutti K."/>
            <person name="Salamov A."/>
            <person name="Andreopoulos B."/>
            <person name="Baker S."/>
            <person name="Barry K."/>
            <person name="Bills G."/>
            <person name="Bluhm B."/>
            <person name="Cannon C."/>
            <person name="Castanera R."/>
            <person name="Culley D."/>
            <person name="Daum C."/>
            <person name="Ezra D."/>
            <person name="Gonzalez J."/>
            <person name="Henrissat B."/>
            <person name="Kuo A."/>
            <person name="Liang C."/>
            <person name="Lipzen A."/>
            <person name="Lutzoni F."/>
            <person name="Magnuson J."/>
            <person name="Mondo S."/>
            <person name="Nolan M."/>
            <person name="Ohm R."/>
            <person name="Pangilinan J."/>
            <person name="Park H.-J."/>
            <person name="Ramirez L."/>
            <person name="Alfaro M."/>
            <person name="Sun H."/>
            <person name="Tritt A."/>
            <person name="Yoshinaga Y."/>
            <person name="Zwiers L.-H."/>
            <person name="Turgeon B."/>
            <person name="Goodwin S."/>
            <person name="Spatafora J."/>
            <person name="Crous P."/>
            <person name="Grigoriev I."/>
        </authorList>
    </citation>
    <scope>NUCLEOTIDE SEQUENCE</scope>
    <source>
        <strain evidence="2">CBS 279.74</strain>
    </source>
</reference>
<dbReference type="EMBL" id="MU005768">
    <property type="protein sequence ID" value="KAF2711202.1"/>
    <property type="molecule type" value="Genomic_DNA"/>
</dbReference>
<accession>A0A6G1KFF3</accession>
<feature type="chain" id="PRO_5026166016" description="Secreted protein" evidence="1">
    <location>
        <begin position="20"/>
        <end position="87"/>
    </location>
</feature>
<evidence type="ECO:0000313" key="3">
    <source>
        <dbReference type="Proteomes" id="UP000799428"/>
    </source>
</evidence>
<keyword evidence="3" id="KW-1185">Reference proteome</keyword>